<dbReference type="EMBL" id="CAJVPM010001164">
    <property type="protein sequence ID" value="CAG8460846.1"/>
    <property type="molecule type" value="Genomic_DNA"/>
</dbReference>
<comment type="caution">
    <text evidence="1">The sequence shown here is derived from an EMBL/GenBank/DDBJ whole genome shotgun (WGS) entry which is preliminary data.</text>
</comment>
<name>A0ACA9K9X9_9GLOM</name>
<reference evidence="1" key="1">
    <citation type="submission" date="2021-06" db="EMBL/GenBank/DDBJ databases">
        <authorList>
            <person name="Kallberg Y."/>
            <person name="Tangrot J."/>
            <person name="Rosling A."/>
        </authorList>
    </citation>
    <scope>NUCLEOTIDE SEQUENCE</scope>
    <source>
        <strain evidence="1">AU212A</strain>
    </source>
</reference>
<keyword evidence="2" id="KW-1185">Reference proteome</keyword>
<gene>
    <name evidence="1" type="ORF">SCALOS_LOCUS1605</name>
</gene>
<protein>
    <submittedName>
        <fullName evidence="1">1225_t:CDS:1</fullName>
    </submittedName>
</protein>
<dbReference type="Proteomes" id="UP000789860">
    <property type="component" value="Unassembled WGS sequence"/>
</dbReference>
<sequence>MLNKKSSATASNKKNPSERIKKTIKSIVTSKDIKKNDTDTKNKNITSILNTNKRLETNPDVITSDVEPKGLTKQSGSNESNKNKKIMTGKPSIDKPSKMLSKVDELKNNSGSVKRVQTTDTKKGLSSAASNAETKNLVDVSKRRMSSAARSETSEINGKRSSNFSSRPSTPDIVKKLPSKINLNPSRPTTPELSKKQPLSKINQHPSRPTTPELTKKQSLSKINQRPTPELTRRSTITSTPDITKRTSSRSTSPELTKTAKRPTSMVSNTNSRPASPELTKTMKRPTSFMSVTNSRPVSPDLTKTTKRPTSFMSVTNSRPASPELTKTTKRPTSFMSVTNSRPAVPEVRAKQNRSTQQNESSNLIIKSKQSSQQIPSTTEVIRKRSVSVLSTKSSGPSSRQSSRPSSRQSSRPSSRSSSRSPSPEITKLPETQLILGKSSTLEPSKPSVPEITKSSTTETIRKRSNSVITSNSLRPSTPEITKSTTTETIRKRSNSVITSNSLRPSTPEITKSSTTETIRKRSNSVITSNSLRPSMSEITKLPGLNGRKRSNSSTQVSFSTTFRPTNINNSNINSQIKKKRISFTPLTTTSQISDDLKSSISSEISIEINDKSIISNDLISVLSEIKQDSEPNKTCISTLDSLDNQILNSLDNQTLDSLNNSTLTLDSLNSSTVIDLTSLENTNDRICNNSINLDDKIENKSKDESNNNIEDESKDDSINPDENIKNESKDDSSEEVINETKLNAVMIVNSMMEKVKTIKNVIEVNGTKLPVIVEQDFENSVEEIINLNNQFDQITFLPTETNNLSNKKHDESTDRLDCEKTRVLEIKECATKRQQVFSNINFSGNHNNTLKNNLDVMQSNINSNYNNNQGRVLELYYSSEPAIIEHRIIPTEPYKKYVGSYGTTPQDIHFTNYETQDIIMHIDEKRIMQQQNFLESSEIVFNENTSLESLLNSVDSVSSLITTCEETIQPSNNIVTKEEQQYYDVSINEDENLDAKYKMKKPSYGTFLDLYSYSNSGKPVHDPLLSKDEKSMFSPVCCPIC</sequence>
<evidence type="ECO:0000313" key="1">
    <source>
        <dbReference type="EMBL" id="CAG8460846.1"/>
    </source>
</evidence>
<accession>A0ACA9K9X9</accession>
<organism evidence="1 2">
    <name type="scientific">Scutellospora calospora</name>
    <dbReference type="NCBI Taxonomy" id="85575"/>
    <lineage>
        <taxon>Eukaryota</taxon>
        <taxon>Fungi</taxon>
        <taxon>Fungi incertae sedis</taxon>
        <taxon>Mucoromycota</taxon>
        <taxon>Glomeromycotina</taxon>
        <taxon>Glomeromycetes</taxon>
        <taxon>Diversisporales</taxon>
        <taxon>Gigasporaceae</taxon>
        <taxon>Scutellospora</taxon>
    </lineage>
</organism>
<proteinExistence type="predicted"/>
<evidence type="ECO:0000313" key="2">
    <source>
        <dbReference type="Proteomes" id="UP000789860"/>
    </source>
</evidence>